<feature type="transmembrane region" description="Helical" evidence="1">
    <location>
        <begin position="35"/>
        <end position="56"/>
    </location>
</feature>
<dbReference type="STRING" id="1129794.C427_3579"/>
<keyword evidence="1" id="KW-0812">Transmembrane</keyword>
<protein>
    <recommendedName>
        <fullName evidence="2">Inner membrane protein YgaP-like transmembrane domain-containing protein</fullName>
    </recommendedName>
</protein>
<dbReference type="PATRIC" id="fig|1129794.4.peg.3560"/>
<accession>K6YXG6</accession>
<dbReference type="KEGG" id="gps:C427_3579"/>
<name>K6YXG6_9ALTE</name>
<gene>
    <name evidence="3" type="ORF">C427_3579</name>
</gene>
<evidence type="ECO:0000256" key="1">
    <source>
        <dbReference type="SAM" id="Phobius"/>
    </source>
</evidence>
<dbReference type="HOGENOM" id="CLU_2618837_0_0_6"/>
<dbReference type="RefSeq" id="WP_007637624.1">
    <property type="nucleotide sequence ID" value="NC_020514.1"/>
</dbReference>
<evidence type="ECO:0000313" key="4">
    <source>
        <dbReference type="Proteomes" id="UP000011864"/>
    </source>
</evidence>
<evidence type="ECO:0000313" key="3">
    <source>
        <dbReference type="EMBL" id="AGH45687.1"/>
    </source>
</evidence>
<feature type="transmembrane region" description="Helical" evidence="1">
    <location>
        <begin position="12"/>
        <end position="29"/>
    </location>
</feature>
<dbReference type="AlphaFoldDB" id="K6YXG6"/>
<dbReference type="InterPro" id="IPR021309">
    <property type="entry name" value="YgaP-like_TM"/>
</dbReference>
<sequence length="78" mass="8314">MKQNVGILDTAIRSIIGVACLALAAEGLFPQVISIALLVTGSLLWITSSFGVCFIYKLLNLDTYPGAGHGLTQWYPST</sequence>
<evidence type="ECO:0000259" key="2">
    <source>
        <dbReference type="Pfam" id="PF11127"/>
    </source>
</evidence>
<dbReference type="EMBL" id="CP003837">
    <property type="protein sequence ID" value="AGH45687.1"/>
    <property type="molecule type" value="Genomic_DNA"/>
</dbReference>
<keyword evidence="1" id="KW-0472">Membrane</keyword>
<keyword evidence="4" id="KW-1185">Reference proteome</keyword>
<organism evidence="3 4">
    <name type="scientific">Paraglaciecola psychrophila 170</name>
    <dbReference type="NCBI Taxonomy" id="1129794"/>
    <lineage>
        <taxon>Bacteria</taxon>
        <taxon>Pseudomonadati</taxon>
        <taxon>Pseudomonadota</taxon>
        <taxon>Gammaproteobacteria</taxon>
        <taxon>Alteromonadales</taxon>
        <taxon>Alteromonadaceae</taxon>
        <taxon>Paraglaciecola</taxon>
    </lineage>
</organism>
<dbReference type="OrthoDB" id="9804804at2"/>
<dbReference type="Pfam" id="PF11127">
    <property type="entry name" value="YgaP-like_TM"/>
    <property type="match status" value="1"/>
</dbReference>
<keyword evidence="1" id="KW-1133">Transmembrane helix</keyword>
<dbReference type="Proteomes" id="UP000011864">
    <property type="component" value="Chromosome"/>
</dbReference>
<feature type="domain" description="Inner membrane protein YgaP-like transmembrane" evidence="2">
    <location>
        <begin position="1"/>
        <end position="64"/>
    </location>
</feature>
<reference evidence="3 4" key="1">
    <citation type="journal article" date="2013" name="Genome Announc.">
        <title>Complete Genome Sequence of Glaciecola psychrophila Strain 170T.</title>
        <authorList>
            <person name="Yin J."/>
            <person name="Chen J."/>
            <person name="Liu G."/>
            <person name="Yu Y."/>
            <person name="Song L."/>
            <person name="Wang X."/>
            <person name="Qu X."/>
        </authorList>
    </citation>
    <scope>NUCLEOTIDE SEQUENCE [LARGE SCALE GENOMIC DNA]</scope>
    <source>
        <strain evidence="3 4">170</strain>
    </source>
</reference>
<proteinExistence type="predicted"/>